<accession>A0A3M7LUZ3</accession>
<feature type="coiled-coil region" evidence="9">
    <location>
        <begin position="140"/>
        <end position="176"/>
    </location>
</feature>
<dbReference type="GO" id="GO:0006366">
    <property type="term" value="P:transcription by RNA polymerase II"/>
    <property type="evidence" value="ECO:0007669"/>
    <property type="project" value="InterPro"/>
</dbReference>
<proteinExistence type="predicted"/>
<dbReference type="OrthoDB" id="5431013at2759"/>
<evidence type="ECO:0000256" key="2">
    <source>
        <dbReference type="ARBA" id="ARBA00022553"/>
    </source>
</evidence>
<dbReference type="GO" id="GO:0003677">
    <property type="term" value="F:DNA binding"/>
    <property type="evidence" value="ECO:0007669"/>
    <property type="project" value="UniProtKB-KW"/>
</dbReference>
<evidence type="ECO:0000256" key="1">
    <source>
        <dbReference type="ARBA" id="ARBA00004123"/>
    </source>
</evidence>
<dbReference type="PANTHER" id="PTHR36167:SF4">
    <property type="entry name" value="FUNGAL N-TERMINAL DOMAIN-CONTAINING PROTEIN"/>
    <property type="match status" value="1"/>
</dbReference>
<keyword evidence="7" id="KW-0804">Transcription</keyword>
<sequence>MAETIGLIASVLQLAGTGLKLSQALYEYADAVASADRRIRDIAKEVRLTSFVIEELGSVFRQDETASVISENAVQTANETIEECSVFFAEIEVTLNKSKKGKLGRLLLPFRDSKIELLRSHIDKLKSTLQLLMQVLTHAYQVWSKKIDRKTEEKERAELKRLLENKKNSTKRWEESLRNFSISDSSTAVDDEERSIDEKDGSAFGMATIGSTMTCDTLADCVDSIQTLLKDIQMLEQAMASNSRGDDHSENHQRAVGSYFRARSQLDSILLGGNADSLGNNDIKNVGVKLGSSLYGVPSQELQHGSYRSERNSRPKFKGSSRTTSTGIPKSHDKQNSIPLSLSAPPRRPSLLDKLSSSQDKPTSPSYGVAPISPSGPRSPIFAPTLPGYAPTSPGYAPASPAFSPASPGYEPTSPRYEPTSPNFSPASPGYSPTSPTFPTPDTNMPDRNTPSPNVETTSPPPPPPPPPGSHGPNTAEQPVPRFVFKVPSGLYKGRCSPPHKAETPNITPTSEHPHDEKEDDKQTMVPLYEVAVPFIKKSEFRDVPESTTMEYILSDADLDLDLEVSVEEDVITVDEDTTTEKQVNKSVDNTAGDEDEIDDLLREWTKVPL</sequence>
<evidence type="ECO:0000256" key="3">
    <source>
        <dbReference type="ARBA" id="ARBA00022723"/>
    </source>
</evidence>
<dbReference type="PANTHER" id="PTHR36167">
    <property type="entry name" value="C2H2 FINGER DOMAIN TRANSCRIPTION FACTOR (EUROFUNG)-RELATED"/>
    <property type="match status" value="1"/>
</dbReference>
<keyword evidence="9" id="KW-0175">Coiled coil</keyword>
<dbReference type="GO" id="GO:0046872">
    <property type="term" value="F:metal ion binding"/>
    <property type="evidence" value="ECO:0007669"/>
    <property type="project" value="UniProtKB-KW"/>
</dbReference>
<keyword evidence="4" id="KW-0677">Repeat</keyword>
<protein>
    <recommendedName>
        <fullName evidence="13">Fungal N-terminal domain-containing protein</fullName>
    </recommendedName>
</protein>
<keyword evidence="8" id="KW-0539">Nucleus</keyword>
<feature type="compositionally biased region" description="Low complexity" evidence="10">
    <location>
        <begin position="428"/>
        <end position="441"/>
    </location>
</feature>
<feature type="compositionally biased region" description="Low complexity" evidence="10">
    <location>
        <begin position="352"/>
        <end position="361"/>
    </location>
</feature>
<evidence type="ECO:0000256" key="10">
    <source>
        <dbReference type="SAM" id="MobiDB-lite"/>
    </source>
</evidence>
<dbReference type="InterPro" id="IPR000684">
    <property type="entry name" value="RNA_pol_II_repeat_euk"/>
</dbReference>
<dbReference type="GO" id="GO:0005634">
    <property type="term" value="C:nucleus"/>
    <property type="evidence" value="ECO:0007669"/>
    <property type="project" value="UniProtKB-SubCell"/>
</dbReference>
<comment type="subcellular location">
    <subcellularLocation>
        <location evidence="1">Nucleus</location>
    </subcellularLocation>
</comment>
<dbReference type="GO" id="GO:0006355">
    <property type="term" value="P:regulation of DNA-templated transcription"/>
    <property type="evidence" value="ECO:0007669"/>
    <property type="project" value="InterPro"/>
</dbReference>
<evidence type="ECO:0000256" key="4">
    <source>
        <dbReference type="ARBA" id="ARBA00022737"/>
    </source>
</evidence>
<evidence type="ECO:0008006" key="13">
    <source>
        <dbReference type="Google" id="ProtNLM"/>
    </source>
</evidence>
<feature type="compositionally biased region" description="Basic and acidic residues" evidence="10">
    <location>
        <begin position="512"/>
        <end position="523"/>
    </location>
</feature>
<dbReference type="PROSITE" id="PS00115">
    <property type="entry name" value="RNA_POL_II_REPEAT"/>
    <property type="match status" value="1"/>
</dbReference>
<dbReference type="InterPro" id="IPR039327">
    <property type="entry name" value="CON7-like"/>
</dbReference>
<gene>
    <name evidence="11" type="ORF">GMOD_00005140</name>
</gene>
<dbReference type="Pfam" id="PF05001">
    <property type="entry name" value="RNA_pol_Rpb1_R"/>
    <property type="match status" value="3"/>
</dbReference>
<keyword evidence="12" id="KW-1185">Reference proteome</keyword>
<dbReference type="EMBL" id="KE747806">
    <property type="protein sequence ID" value="RMZ66073.1"/>
    <property type="molecule type" value="Genomic_DNA"/>
</dbReference>
<feature type="region of interest" description="Disordered" evidence="10">
    <location>
        <begin position="300"/>
        <end position="525"/>
    </location>
</feature>
<name>A0A3M7LUZ3_9PLEO</name>
<keyword evidence="2" id="KW-0597">Phosphoprotein</keyword>
<reference evidence="11 12" key="1">
    <citation type="journal article" date="2014" name="PLoS ONE">
        <title>De novo Genome Assembly of the Fungal Plant Pathogen Pyrenophora semeniperda.</title>
        <authorList>
            <person name="Soliai M.M."/>
            <person name="Meyer S.E."/>
            <person name="Udall J.A."/>
            <person name="Elzinga D.E."/>
            <person name="Hermansen R.A."/>
            <person name="Bodily P.M."/>
            <person name="Hart A.A."/>
            <person name="Coleman C.E."/>
        </authorList>
    </citation>
    <scope>NUCLEOTIDE SEQUENCE [LARGE SCALE GENOMIC DNA]</scope>
    <source>
        <strain evidence="11 12">CCB06</strain>
        <tissue evidence="11">Mycelium</tissue>
    </source>
</reference>
<evidence type="ECO:0000313" key="12">
    <source>
        <dbReference type="Proteomes" id="UP000265663"/>
    </source>
</evidence>
<feature type="compositionally biased region" description="Pro residues" evidence="10">
    <location>
        <begin position="459"/>
        <end position="470"/>
    </location>
</feature>
<evidence type="ECO:0000256" key="5">
    <source>
        <dbReference type="ARBA" id="ARBA00022833"/>
    </source>
</evidence>
<keyword evidence="5" id="KW-0862">Zinc</keyword>
<evidence type="ECO:0000256" key="6">
    <source>
        <dbReference type="ARBA" id="ARBA00023125"/>
    </source>
</evidence>
<organism evidence="11 12">
    <name type="scientific">Pyrenophora seminiperda CCB06</name>
    <dbReference type="NCBI Taxonomy" id="1302712"/>
    <lineage>
        <taxon>Eukaryota</taxon>
        <taxon>Fungi</taxon>
        <taxon>Dikarya</taxon>
        <taxon>Ascomycota</taxon>
        <taxon>Pezizomycotina</taxon>
        <taxon>Dothideomycetes</taxon>
        <taxon>Pleosporomycetidae</taxon>
        <taxon>Pleosporales</taxon>
        <taxon>Pleosporineae</taxon>
        <taxon>Pleosporaceae</taxon>
        <taxon>Pyrenophora</taxon>
    </lineage>
</organism>
<feature type="compositionally biased region" description="Polar residues" evidence="10">
    <location>
        <begin position="442"/>
        <end position="458"/>
    </location>
</feature>
<evidence type="ECO:0000256" key="8">
    <source>
        <dbReference type="ARBA" id="ARBA00023242"/>
    </source>
</evidence>
<feature type="compositionally biased region" description="Low complexity" evidence="10">
    <location>
        <begin position="393"/>
        <end position="410"/>
    </location>
</feature>
<dbReference type="AlphaFoldDB" id="A0A3M7LUZ3"/>
<evidence type="ECO:0000313" key="11">
    <source>
        <dbReference type="EMBL" id="RMZ66073.1"/>
    </source>
</evidence>
<evidence type="ECO:0000256" key="9">
    <source>
        <dbReference type="SAM" id="Coils"/>
    </source>
</evidence>
<evidence type="ECO:0000256" key="7">
    <source>
        <dbReference type="ARBA" id="ARBA00023163"/>
    </source>
</evidence>
<dbReference type="Proteomes" id="UP000265663">
    <property type="component" value="Unassembled WGS sequence"/>
</dbReference>
<keyword evidence="6" id="KW-0238">DNA-binding</keyword>
<keyword evidence="3" id="KW-0479">Metal-binding</keyword>